<evidence type="ECO:0000313" key="2">
    <source>
        <dbReference type="Proteomes" id="UP000660380"/>
    </source>
</evidence>
<dbReference type="EMBL" id="JACJTA010000092">
    <property type="protein sequence ID" value="MBD2608387.1"/>
    <property type="molecule type" value="Genomic_DNA"/>
</dbReference>
<sequence>MNIEANGAQTQQPLQDLTVLQIEQPKITKVSKPRESKNPTIDCSLILDAGSKRIKFLLNGYESTIESVYKEIKGDLPSGMSGCFQYKKKNYVVGRGCESVLGELVEAQKDNKIKKLDVWVLGALTSDSDFLDDILEDKRSRYKTKPIRLSVDIKLLSLSSNRQGDISKILNGIEGFNYRGREFTIEFKNLKSEFIYSEGYGAALSARNSLPDGITNFAILDLGGGTLTLTSYGIGRRLPKVLSRSVASGGGMQNLASQIFVSLNKTDIGGETKSLNSIFEALKACKRENEGFLVPYRVGGRTENIAESVTDGLSNWIADNPSIADILTKSSQILVSGGAIYCTGGGFGSAIIASKVTEIITAGVGNGTCEVLENPHIINVSGMKYL</sequence>
<gene>
    <name evidence="1" type="ORF">H6G81_28685</name>
</gene>
<comment type="caution">
    <text evidence="1">The sequence shown here is derived from an EMBL/GenBank/DDBJ whole genome shotgun (WGS) entry which is preliminary data.</text>
</comment>
<reference evidence="1 2" key="1">
    <citation type="journal article" date="2020" name="ISME J.">
        <title>Comparative genomics reveals insights into cyanobacterial evolution and habitat adaptation.</title>
        <authorList>
            <person name="Chen M.Y."/>
            <person name="Teng W.K."/>
            <person name="Zhao L."/>
            <person name="Hu C.X."/>
            <person name="Zhou Y.K."/>
            <person name="Han B.P."/>
            <person name="Song L.R."/>
            <person name="Shu W.S."/>
        </authorList>
    </citation>
    <scope>NUCLEOTIDE SEQUENCE [LARGE SCALE GENOMIC DNA]</scope>
    <source>
        <strain evidence="1 2">FACHB-248</strain>
    </source>
</reference>
<proteinExistence type="predicted"/>
<name>A0ABR8GXY0_9CYAN</name>
<dbReference type="RefSeq" id="WP_029630653.1">
    <property type="nucleotide sequence ID" value="NZ_JACJTA010000092.1"/>
</dbReference>
<accession>A0ABR8GXY0</accession>
<dbReference type="Proteomes" id="UP000660380">
    <property type="component" value="Unassembled WGS sequence"/>
</dbReference>
<organism evidence="1 2">
    <name type="scientific">Scytonema hofmannii FACHB-248</name>
    <dbReference type="NCBI Taxonomy" id="1842502"/>
    <lineage>
        <taxon>Bacteria</taxon>
        <taxon>Bacillati</taxon>
        <taxon>Cyanobacteriota</taxon>
        <taxon>Cyanophyceae</taxon>
        <taxon>Nostocales</taxon>
        <taxon>Scytonemataceae</taxon>
        <taxon>Scytonema</taxon>
    </lineage>
</organism>
<evidence type="ECO:0000313" key="1">
    <source>
        <dbReference type="EMBL" id="MBD2608387.1"/>
    </source>
</evidence>
<protein>
    <submittedName>
        <fullName evidence="1">Uncharacterized protein</fullName>
    </submittedName>
</protein>
<keyword evidence="2" id="KW-1185">Reference proteome</keyword>